<name>A0A162CNM1_9CRUS</name>
<accession>A0A162CNM1</accession>
<keyword evidence="3" id="KW-1185">Reference proteome</keyword>
<evidence type="ECO:0000313" key="2">
    <source>
        <dbReference type="EMBL" id="KZS15016.1"/>
    </source>
</evidence>
<reference evidence="2 3" key="1">
    <citation type="submission" date="2016-03" db="EMBL/GenBank/DDBJ databases">
        <title>EvidentialGene: Evidence-directed Construction of Genes on Genomes.</title>
        <authorList>
            <person name="Gilbert D.G."/>
            <person name="Choi J.-H."/>
            <person name="Mockaitis K."/>
            <person name="Colbourne J."/>
            <person name="Pfrender M."/>
        </authorList>
    </citation>
    <scope>NUCLEOTIDE SEQUENCE [LARGE SCALE GENOMIC DNA]</scope>
    <source>
        <strain evidence="2 3">Xinb3</strain>
        <tissue evidence="2">Complete organism</tissue>
    </source>
</reference>
<gene>
    <name evidence="2" type="ORF">APZ42_019561</name>
</gene>
<proteinExistence type="predicted"/>
<feature type="region of interest" description="Disordered" evidence="1">
    <location>
        <begin position="1"/>
        <end position="24"/>
    </location>
</feature>
<dbReference type="AlphaFoldDB" id="A0A162CNM1"/>
<evidence type="ECO:0000256" key="1">
    <source>
        <dbReference type="SAM" id="MobiDB-lite"/>
    </source>
</evidence>
<dbReference type="Proteomes" id="UP000076858">
    <property type="component" value="Unassembled WGS sequence"/>
</dbReference>
<dbReference type="EMBL" id="LRGB01000930">
    <property type="protein sequence ID" value="KZS15016.1"/>
    <property type="molecule type" value="Genomic_DNA"/>
</dbReference>
<protein>
    <submittedName>
        <fullName evidence="2">Uncharacterized protein</fullName>
    </submittedName>
</protein>
<comment type="caution">
    <text evidence="2">The sequence shown here is derived from an EMBL/GenBank/DDBJ whole genome shotgun (WGS) entry which is preliminary data.</text>
</comment>
<organism evidence="2 3">
    <name type="scientific">Daphnia magna</name>
    <dbReference type="NCBI Taxonomy" id="35525"/>
    <lineage>
        <taxon>Eukaryota</taxon>
        <taxon>Metazoa</taxon>
        <taxon>Ecdysozoa</taxon>
        <taxon>Arthropoda</taxon>
        <taxon>Crustacea</taxon>
        <taxon>Branchiopoda</taxon>
        <taxon>Diplostraca</taxon>
        <taxon>Cladocera</taxon>
        <taxon>Anomopoda</taxon>
        <taxon>Daphniidae</taxon>
        <taxon>Daphnia</taxon>
    </lineage>
</organism>
<evidence type="ECO:0000313" key="3">
    <source>
        <dbReference type="Proteomes" id="UP000076858"/>
    </source>
</evidence>
<sequence length="100" mass="12221">MRSSLQWHPKKKKKERREDYHPKVEGQKIKIGRCRREKYKHSTGPAPENVTGLRDSRIFFFFFFFSLDGQTHFQLCATSRLQRQWRKKKEETLRKNCSFK</sequence>